<evidence type="ECO:0000313" key="2">
    <source>
        <dbReference type="EMBL" id="SHL11035.1"/>
    </source>
</evidence>
<reference evidence="2 3" key="1">
    <citation type="submission" date="2016-11" db="EMBL/GenBank/DDBJ databases">
        <authorList>
            <person name="Jaros S."/>
            <person name="Januszkiewicz K."/>
            <person name="Wedrychowicz H."/>
        </authorList>
    </citation>
    <scope>NUCLEOTIDE SEQUENCE [LARGE SCALE GENOMIC DNA]</scope>
    <source>
        <strain evidence="2 3">DSM 29589</strain>
    </source>
</reference>
<name>A0A1M6XYY5_9RHOB</name>
<dbReference type="OrthoDB" id="7749009at2"/>
<dbReference type="AlphaFoldDB" id="A0A1M6XYY5"/>
<dbReference type="InterPro" id="IPR024535">
    <property type="entry name" value="RHGA/B-epi-like_pectate_lyase"/>
</dbReference>
<evidence type="ECO:0000259" key="1">
    <source>
        <dbReference type="Pfam" id="PF12708"/>
    </source>
</evidence>
<dbReference type="Pfam" id="PF12708">
    <property type="entry name" value="Pect-lyase_RHGA_epim"/>
    <property type="match status" value="1"/>
</dbReference>
<gene>
    <name evidence="2" type="ORF">SAMN05444398_101623</name>
</gene>
<protein>
    <submittedName>
        <fullName evidence="2">Pectate lyase superfamily protein</fullName>
    </submittedName>
</protein>
<dbReference type="InterPro" id="IPR011050">
    <property type="entry name" value="Pectin_lyase_fold/virulence"/>
</dbReference>
<dbReference type="GO" id="GO:0016829">
    <property type="term" value="F:lyase activity"/>
    <property type="evidence" value="ECO:0007669"/>
    <property type="project" value="UniProtKB-KW"/>
</dbReference>
<evidence type="ECO:0000313" key="3">
    <source>
        <dbReference type="Proteomes" id="UP000183974"/>
    </source>
</evidence>
<feature type="domain" description="Rhamnogalacturonase A/B/Epimerase-like pectate lyase" evidence="1">
    <location>
        <begin position="189"/>
        <end position="245"/>
    </location>
</feature>
<dbReference type="InterPro" id="IPR012334">
    <property type="entry name" value="Pectin_lyas_fold"/>
</dbReference>
<accession>A0A1M6XYY5</accession>
<dbReference type="Proteomes" id="UP000183974">
    <property type="component" value="Unassembled WGS sequence"/>
</dbReference>
<dbReference type="Gene3D" id="2.160.20.10">
    <property type="entry name" value="Single-stranded right-handed beta-helix, Pectin lyase-like"/>
    <property type="match status" value="2"/>
</dbReference>
<dbReference type="STRING" id="337701.SAMN05444398_101623"/>
<proteinExistence type="predicted"/>
<dbReference type="SUPFAM" id="SSF51126">
    <property type="entry name" value="Pectin lyase-like"/>
    <property type="match status" value="1"/>
</dbReference>
<dbReference type="RefSeq" id="WP_073032587.1">
    <property type="nucleotide sequence ID" value="NZ_BMLR01000001.1"/>
</dbReference>
<sequence length="764" mass="82509">MNKAITDGVVFMPPEFAGGLDVWSSGNGTPGADTYDNAVNAAFVPADQDFGGALELQKADTVQKLRYMGETPLLPGCYLRISARVKAVAGNLPSVRIAGWAGGAGGAHVGGLSEAGPAVSLTSYGEVVEVSAIVGTGARTGVDMVWGSEALYGHFGLDLTGPSGGVVRIDDIAIEDVTHVFLRDMLSVVDVRDYGALGDGVSDDSAAFERADAAANGREVLVPQGTYYLADSVTFQNRVRFEGSVAMPEDKILGLTKNFDLPAYIDAFGDDEELAFKKAFQALLNTAGHDSLDLGGRLIGVRAPIDMQAALANRTYFNQRRVIRNGQFSIYSGPAWETEVATSQASYSPNDPKRLTGVVNVANVPVGALVEGNGVGREVYVRAKNIAAQSVELSAPLYDADGSQLFTFRRFKYILDFSGFEDLGRFTLSDIEFQCGGECSGILLPPTGSGFALRDCFITRPKDRGITSHGEGCQGMLIDRCQFLSNESPLAAVDRQSIAINTNANDVKLRNNRAVHFRHFAVIGGSSTIVTGNHWFQGDTLQNSPRMAGLVLTRTNNRGTINGNYVDNSFIEWSNEHDQAPEFANEFSFSQLIVTDNTFLASHVARWFNFFVVKPHGAGHFLNGLTMTGNSFRIIGDPVDRVEGIDTSFAALDFNRFSNVTFRDNMFKNVNRRVASPIMIEHTEASPAQAWTIDAGPRLPFDAWAQGVDAVVAAGPLRDDSGAVYYGTPYYQGKQGPENDQVVLRWSEDVQGTVRITVRIDDPM</sequence>
<organism evidence="2 3">
    <name type="scientific">Roseovarius pacificus</name>
    <dbReference type="NCBI Taxonomy" id="337701"/>
    <lineage>
        <taxon>Bacteria</taxon>
        <taxon>Pseudomonadati</taxon>
        <taxon>Pseudomonadota</taxon>
        <taxon>Alphaproteobacteria</taxon>
        <taxon>Rhodobacterales</taxon>
        <taxon>Roseobacteraceae</taxon>
        <taxon>Roseovarius</taxon>
    </lineage>
</organism>
<keyword evidence="3" id="KW-1185">Reference proteome</keyword>
<keyword evidence="2" id="KW-0456">Lyase</keyword>
<dbReference type="EMBL" id="FRBR01000001">
    <property type="protein sequence ID" value="SHL11035.1"/>
    <property type="molecule type" value="Genomic_DNA"/>
</dbReference>